<dbReference type="OrthoDB" id="280334at2"/>
<dbReference type="GO" id="GO:0044781">
    <property type="term" value="P:bacterial-type flagellum organization"/>
    <property type="evidence" value="ECO:0007669"/>
    <property type="project" value="UniProtKB-UniRule"/>
</dbReference>
<sequence>MTEAIIPSQNYYLPDDNTGKKESKSITDPDMFIKILVSQMKYQNPMQPQDSETFVTQLTQMAMMEQMYNVSQSMDNLASKYEMSRYYELIGRQVTLVNGDDVVEGKVGGVVFDEGKPYFYLAGSTNGERYTLDQITGINGSVTNEMLPYFSLVDRQVTVKHDGYEITGVVEKVLLQNGGAALQVDGEVYGVEQIVGVSLAPEDTEPVP</sequence>
<dbReference type="AlphaFoldDB" id="A0A1I6CV96"/>
<evidence type="ECO:0000256" key="3">
    <source>
        <dbReference type="RuleBase" id="RU362076"/>
    </source>
</evidence>
<accession>A0A1I6CV96</accession>
<comment type="similarity">
    <text evidence="1 3">Belongs to the FlgD family.</text>
</comment>
<dbReference type="RefSeq" id="WP_092481779.1">
    <property type="nucleotide sequence ID" value="NZ_FOYM01000002.1"/>
</dbReference>
<dbReference type="STRING" id="39060.SAMN05660706_102109"/>
<proteinExistence type="inferred from homology"/>
<gene>
    <name evidence="4" type="ORF">SAMN05660706_102109</name>
</gene>
<protein>
    <recommendedName>
        <fullName evidence="3">Basal-body rod modification protein FlgD</fullName>
    </recommendedName>
</protein>
<keyword evidence="4" id="KW-0969">Cilium</keyword>
<evidence type="ECO:0000256" key="1">
    <source>
        <dbReference type="ARBA" id="ARBA00010577"/>
    </source>
</evidence>
<evidence type="ECO:0000313" key="4">
    <source>
        <dbReference type="EMBL" id="SFQ97047.1"/>
    </source>
</evidence>
<organism evidence="4 5">
    <name type="scientific">Desulfoscipio geothermicus DSM 3669</name>
    <dbReference type="NCBI Taxonomy" id="1121426"/>
    <lineage>
        <taxon>Bacteria</taxon>
        <taxon>Bacillati</taxon>
        <taxon>Bacillota</taxon>
        <taxon>Clostridia</taxon>
        <taxon>Eubacteriales</taxon>
        <taxon>Desulfallaceae</taxon>
        <taxon>Desulfoscipio</taxon>
    </lineage>
</organism>
<keyword evidence="4" id="KW-0966">Cell projection</keyword>
<dbReference type="EMBL" id="FOYM01000002">
    <property type="protein sequence ID" value="SFQ97047.1"/>
    <property type="molecule type" value="Genomic_DNA"/>
</dbReference>
<dbReference type="InterPro" id="IPR005648">
    <property type="entry name" value="FlgD"/>
</dbReference>
<keyword evidence="4" id="KW-0282">Flagellum</keyword>
<dbReference type="Pfam" id="PF03963">
    <property type="entry name" value="FlgD"/>
    <property type="match status" value="1"/>
</dbReference>
<evidence type="ECO:0000313" key="5">
    <source>
        <dbReference type="Proteomes" id="UP000199584"/>
    </source>
</evidence>
<reference evidence="5" key="1">
    <citation type="submission" date="2016-10" db="EMBL/GenBank/DDBJ databases">
        <authorList>
            <person name="Varghese N."/>
            <person name="Submissions S."/>
        </authorList>
    </citation>
    <scope>NUCLEOTIDE SEQUENCE [LARGE SCALE GENOMIC DNA]</scope>
    <source>
        <strain evidence="5">DSM 3669</strain>
    </source>
</reference>
<evidence type="ECO:0000256" key="2">
    <source>
        <dbReference type="ARBA" id="ARBA00022795"/>
    </source>
</evidence>
<name>A0A1I6CV96_9FIRM</name>
<keyword evidence="5" id="KW-1185">Reference proteome</keyword>
<comment type="function">
    <text evidence="3">Required for flagellar hook formation. May act as a scaffolding protein.</text>
</comment>
<keyword evidence="2 3" id="KW-1005">Bacterial flagellum biogenesis</keyword>
<dbReference type="Proteomes" id="UP000199584">
    <property type="component" value="Unassembled WGS sequence"/>
</dbReference>